<evidence type="ECO:0000256" key="1">
    <source>
        <dbReference type="SAM" id="Phobius"/>
    </source>
</evidence>
<keyword evidence="1" id="KW-1133">Transmembrane helix</keyword>
<proteinExistence type="predicted"/>
<evidence type="ECO:0008006" key="3">
    <source>
        <dbReference type="Google" id="ProtNLM"/>
    </source>
</evidence>
<feature type="transmembrane region" description="Helical" evidence="1">
    <location>
        <begin position="12"/>
        <end position="35"/>
    </location>
</feature>
<reference evidence="2" key="1">
    <citation type="journal article" date="2020" name="Nature">
        <title>Giant virus diversity and host interactions through global metagenomics.</title>
        <authorList>
            <person name="Schulz F."/>
            <person name="Roux S."/>
            <person name="Paez-Espino D."/>
            <person name="Jungbluth S."/>
            <person name="Walsh D.A."/>
            <person name="Denef V.J."/>
            <person name="McMahon K.D."/>
            <person name="Konstantinidis K.T."/>
            <person name="Eloe-Fadrosh E.A."/>
            <person name="Kyrpides N.C."/>
            <person name="Woyke T."/>
        </authorList>
    </citation>
    <scope>NUCLEOTIDE SEQUENCE</scope>
    <source>
        <strain evidence="2">GVMAG-M-3300025860-25</strain>
    </source>
</reference>
<sequence length="218" mass="26127">MSKNTKLKMWCFFNMDISNIIIIIILILILILYFFQFKYLSKNNNDRVILQKNNPDKELIEDMIENKSPTIFTGMVEQWEVKNDKHITKEEFDINTKIFNIPLCVSKKYKQLTLPEDKTTDIVKVKSNRNILFLLEGEIRLILFSPKEEEDGKNLPKNNFFEEPDKFKDINYLEIKFSEGHIIYIPKGWSYCYRVEYYTELLNMTTESVFSFPYSIFF</sequence>
<organism evidence="2">
    <name type="scientific">viral metagenome</name>
    <dbReference type="NCBI Taxonomy" id="1070528"/>
    <lineage>
        <taxon>unclassified sequences</taxon>
        <taxon>metagenomes</taxon>
        <taxon>organismal metagenomes</taxon>
    </lineage>
</organism>
<name>A0A6C0JAV8_9ZZZZ</name>
<keyword evidence="1" id="KW-0812">Transmembrane</keyword>
<dbReference type="Gene3D" id="2.60.120.650">
    <property type="entry name" value="Cupin"/>
    <property type="match status" value="1"/>
</dbReference>
<dbReference type="EMBL" id="MN740335">
    <property type="protein sequence ID" value="QHU01068.1"/>
    <property type="molecule type" value="Genomic_DNA"/>
</dbReference>
<protein>
    <recommendedName>
        <fullName evidence="3">Cupin-like domain-containing protein</fullName>
    </recommendedName>
</protein>
<evidence type="ECO:0000313" key="2">
    <source>
        <dbReference type="EMBL" id="QHU01068.1"/>
    </source>
</evidence>
<dbReference type="AlphaFoldDB" id="A0A6C0JAV8"/>
<keyword evidence="1" id="KW-0472">Membrane</keyword>
<accession>A0A6C0JAV8</accession>